<reference evidence="1 4" key="2">
    <citation type="submission" date="2021-01" db="EMBL/GenBank/DDBJ databases">
        <title>Whole genome shotgun sequence of Actinoplanes lobatus NBRC 12513.</title>
        <authorList>
            <person name="Komaki H."/>
            <person name="Tamura T."/>
        </authorList>
    </citation>
    <scope>NUCLEOTIDE SEQUENCE [LARGE SCALE GENOMIC DNA]</scope>
    <source>
        <strain evidence="1 4">NBRC 12513</strain>
    </source>
</reference>
<sequence length="318" mass="33779">MPEPVTLRLTEPADAAAIVPYLFGYHPNDAVAVLAMRDQQVVFIAALRLGEPADHLTRILADKHIATTLLVGYGAPGPVTATVDDLEHALTGIGITVIDVIHIHDGRLYHIGCPHHGHPANGIPYDPHTTAAAAHATYHGLTALPDRAALAAHLDPIGGAERDAMTAALTHAVTHLNTLIRRQQPDIARSELDTLLHTLIGEALATNADRGFPDDRAALLLHLLSVEQPRAIAARRVHGDDTHIQTWTALTRRADIHTASGPALLLAFAAIQAGRGALADIAATRARTADPGNQLAATLHQLIRAGAEPADIRRVLHD</sequence>
<dbReference type="EMBL" id="BOMP01000143">
    <property type="protein sequence ID" value="GIE44843.1"/>
    <property type="molecule type" value="Genomic_DNA"/>
</dbReference>
<dbReference type="RefSeq" id="WP_188124374.1">
    <property type="nucleotide sequence ID" value="NZ_BOMP01000143.1"/>
</dbReference>
<gene>
    <name evidence="1" type="ORF">Alo02nite_77410</name>
    <name evidence="2" type="ORF">BJ964_006705</name>
</gene>
<proteinExistence type="predicted"/>
<protein>
    <recommendedName>
        <fullName evidence="5">DUF4192 domain-containing protein</fullName>
    </recommendedName>
</protein>
<dbReference type="Pfam" id="PF13830">
    <property type="entry name" value="DUF4192"/>
    <property type="match status" value="1"/>
</dbReference>
<dbReference type="Proteomes" id="UP000590511">
    <property type="component" value="Unassembled WGS sequence"/>
</dbReference>
<evidence type="ECO:0000313" key="1">
    <source>
        <dbReference type="EMBL" id="GIE44843.1"/>
    </source>
</evidence>
<evidence type="ECO:0000313" key="3">
    <source>
        <dbReference type="Proteomes" id="UP000590511"/>
    </source>
</evidence>
<dbReference type="EMBL" id="JACHNC010000001">
    <property type="protein sequence ID" value="MBB4752544.1"/>
    <property type="molecule type" value="Genomic_DNA"/>
</dbReference>
<organism evidence="2 3">
    <name type="scientific">Actinoplanes lobatus</name>
    <dbReference type="NCBI Taxonomy" id="113568"/>
    <lineage>
        <taxon>Bacteria</taxon>
        <taxon>Bacillati</taxon>
        <taxon>Actinomycetota</taxon>
        <taxon>Actinomycetes</taxon>
        <taxon>Micromonosporales</taxon>
        <taxon>Micromonosporaceae</taxon>
        <taxon>Actinoplanes</taxon>
    </lineage>
</organism>
<evidence type="ECO:0000313" key="4">
    <source>
        <dbReference type="Proteomes" id="UP000631312"/>
    </source>
</evidence>
<dbReference type="InterPro" id="IPR025447">
    <property type="entry name" value="DUF4192"/>
</dbReference>
<keyword evidence="4" id="KW-1185">Reference proteome</keyword>
<comment type="caution">
    <text evidence="2">The sequence shown here is derived from an EMBL/GenBank/DDBJ whole genome shotgun (WGS) entry which is preliminary data.</text>
</comment>
<dbReference type="AlphaFoldDB" id="A0A7W7HL57"/>
<dbReference type="Proteomes" id="UP000631312">
    <property type="component" value="Unassembled WGS sequence"/>
</dbReference>
<evidence type="ECO:0000313" key="2">
    <source>
        <dbReference type="EMBL" id="MBB4752544.1"/>
    </source>
</evidence>
<reference evidence="2 3" key="1">
    <citation type="submission" date="2020-08" db="EMBL/GenBank/DDBJ databases">
        <title>Sequencing the genomes of 1000 actinobacteria strains.</title>
        <authorList>
            <person name="Klenk H.-P."/>
        </authorList>
    </citation>
    <scope>NUCLEOTIDE SEQUENCE [LARGE SCALE GENOMIC DNA]</scope>
    <source>
        <strain evidence="2 3">DSM 43150</strain>
    </source>
</reference>
<evidence type="ECO:0008006" key="5">
    <source>
        <dbReference type="Google" id="ProtNLM"/>
    </source>
</evidence>
<accession>A0A7W7HL57</accession>
<name>A0A7W7HL57_9ACTN</name>